<proteinExistence type="predicted"/>
<dbReference type="InterPro" id="IPR014997">
    <property type="entry name" value="DUF1847"/>
</dbReference>
<evidence type="ECO:0000313" key="2">
    <source>
        <dbReference type="Proteomes" id="UP000283630"/>
    </source>
</evidence>
<gene>
    <name evidence="1" type="ORF">DWX53_03525</name>
</gene>
<dbReference type="EMBL" id="QRWH01000002">
    <property type="protein sequence ID" value="RGT11483.1"/>
    <property type="molecule type" value="Genomic_DNA"/>
</dbReference>
<comment type="caution">
    <text evidence="1">The sequence shown here is derived from an EMBL/GenBank/DDBJ whole genome shotgun (WGS) entry which is preliminary data.</text>
</comment>
<sequence>MGEFEKSCVNCGVLNCAKRDKEYPEFCLTTNFDVKELEEIKKLYLEDEENNKVSVISAEIEAEFYCRYTRVEEIIEFSKRMGFHKIGIATCIGLIEESRIFAQILRKNGFEPYAALCKAGAFNKTDIGVRKEYTTQVGNALCNPIMQAKLLEKAGTDFNVVVGLCVGHDSLFYKYAHTLTTTLVTKDRVLAHNPVGALYQTKAYYKKLMADPASGEKEQ</sequence>
<dbReference type="Proteomes" id="UP000283630">
    <property type="component" value="Unassembled WGS sequence"/>
</dbReference>
<accession>A0A412MH59</accession>
<name>A0A412MH59_9FIRM</name>
<organism evidence="1 2">
    <name type="scientific">Dorea formicigenerans</name>
    <dbReference type="NCBI Taxonomy" id="39486"/>
    <lineage>
        <taxon>Bacteria</taxon>
        <taxon>Bacillati</taxon>
        <taxon>Bacillota</taxon>
        <taxon>Clostridia</taxon>
        <taxon>Lachnospirales</taxon>
        <taxon>Lachnospiraceae</taxon>
        <taxon>Dorea</taxon>
    </lineage>
</organism>
<dbReference type="AlphaFoldDB" id="A0A412MH59"/>
<evidence type="ECO:0000313" key="1">
    <source>
        <dbReference type="EMBL" id="RGT11483.1"/>
    </source>
</evidence>
<reference evidence="1 2" key="1">
    <citation type="submission" date="2018-08" db="EMBL/GenBank/DDBJ databases">
        <title>A genome reference for cultivated species of the human gut microbiota.</title>
        <authorList>
            <person name="Zou Y."/>
            <person name="Xue W."/>
            <person name="Luo G."/>
        </authorList>
    </citation>
    <scope>NUCLEOTIDE SEQUENCE [LARGE SCALE GENOMIC DNA]</scope>
    <source>
        <strain evidence="1 2">AF19-4AC</strain>
    </source>
</reference>
<protein>
    <submittedName>
        <fullName evidence="1">DUF1847 domain-containing protein</fullName>
    </submittedName>
</protein>
<dbReference type="Pfam" id="PF08901">
    <property type="entry name" value="DUF1847"/>
    <property type="match status" value="1"/>
</dbReference>
<dbReference type="RefSeq" id="WP_118144746.1">
    <property type="nucleotide sequence ID" value="NZ_QRWH01000002.1"/>
</dbReference>